<dbReference type="Pfam" id="PF04082">
    <property type="entry name" value="Fungal_trans"/>
    <property type="match status" value="1"/>
</dbReference>
<proteinExistence type="predicted"/>
<evidence type="ECO:0000256" key="4">
    <source>
        <dbReference type="SAM" id="MobiDB-lite"/>
    </source>
</evidence>
<dbReference type="EMBL" id="MU001780">
    <property type="protein sequence ID" value="KAF2798598.1"/>
    <property type="molecule type" value="Genomic_DNA"/>
</dbReference>
<feature type="non-terminal residue" evidence="6">
    <location>
        <position position="1"/>
    </location>
</feature>
<keyword evidence="3" id="KW-0539">Nucleus</keyword>
<dbReference type="PANTHER" id="PTHR31001">
    <property type="entry name" value="UNCHARACTERIZED TRANSCRIPTIONAL REGULATORY PROTEIN"/>
    <property type="match status" value="1"/>
</dbReference>
<gene>
    <name evidence="6" type="ORF">K505DRAFT_99337</name>
</gene>
<reference evidence="6" key="1">
    <citation type="journal article" date="2020" name="Stud. Mycol.">
        <title>101 Dothideomycetes genomes: a test case for predicting lifestyles and emergence of pathogens.</title>
        <authorList>
            <person name="Haridas S."/>
            <person name="Albert R."/>
            <person name="Binder M."/>
            <person name="Bloem J."/>
            <person name="Labutti K."/>
            <person name="Salamov A."/>
            <person name="Andreopoulos B."/>
            <person name="Baker S."/>
            <person name="Barry K."/>
            <person name="Bills G."/>
            <person name="Bluhm B."/>
            <person name="Cannon C."/>
            <person name="Castanera R."/>
            <person name="Culley D."/>
            <person name="Daum C."/>
            <person name="Ezra D."/>
            <person name="Gonzalez J."/>
            <person name="Henrissat B."/>
            <person name="Kuo A."/>
            <person name="Liang C."/>
            <person name="Lipzen A."/>
            <person name="Lutzoni F."/>
            <person name="Magnuson J."/>
            <person name="Mondo S."/>
            <person name="Nolan M."/>
            <person name="Ohm R."/>
            <person name="Pangilinan J."/>
            <person name="Park H.-J."/>
            <person name="Ramirez L."/>
            <person name="Alfaro M."/>
            <person name="Sun H."/>
            <person name="Tritt A."/>
            <person name="Yoshinaga Y."/>
            <person name="Zwiers L.-H."/>
            <person name="Turgeon B."/>
            <person name="Goodwin S."/>
            <person name="Spatafora J."/>
            <person name="Crous P."/>
            <person name="Grigoriev I."/>
        </authorList>
    </citation>
    <scope>NUCLEOTIDE SEQUENCE</scope>
    <source>
        <strain evidence="6">CBS 109.77</strain>
    </source>
</reference>
<dbReference type="Pfam" id="PF00172">
    <property type="entry name" value="Zn_clus"/>
    <property type="match status" value="1"/>
</dbReference>
<dbReference type="Proteomes" id="UP000799757">
    <property type="component" value="Unassembled WGS sequence"/>
</dbReference>
<dbReference type="Gene3D" id="4.10.240.10">
    <property type="entry name" value="Zn(2)-C6 fungal-type DNA-binding domain"/>
    <property type="match status" value="1"/>
</dbReference>
<dbReference type="CDD" id="cd12148">
    <property type="entry name" value="fungal_TF_MHR"/>
    <property type="match status" value="1"/>
</dbReference>
<dbReference type="GO" id="GO:0005634">
    <property type="term" value="C:nucleus"/>
    <property type="evidence" value="ECO:0007669"/>
    <property type="project" value="UniProtKB-SubCell"/>
</dbReference>
<dbReference type="InterPro" id="IPR001138">
    <property type="entry name" value="Zn2Cys6_DnaBD"/>
</dbReference>
<feature type="region of interest" description="Disordered" evidence="4">
    <location>
        <begin position="600"/>
        <end position="641"/>
    </location>
</feature>
<evidence type="ECO:0000313" key="6">
    <source>
        <dbReference type="EMBL" id="KAF2798598.1"/>
    </source>
</evidence>
<sequence>DSFPTQQQSLHRYACARCRLKKVKCNKVIPTCIYCLESGVQCTYLARRPRNSQNLHHKSTPLVRRPLLAAGESKIDHEFQDEVRSDGEDDEDLVIPREMRNSIFETRSDSRQSEQGRLFVGQGGKSRYINSDKAKQVASLESILAKTNASKEETSAPYPPCSLYSLGSSSLFGTTCAKTSLQSYHPSPKVMGVLWEYYVHNIDVLIKITYKPAAEALVLSAAQNLETRSPAVEAFLFAIWFATVTAMSTEECLSLLKEQRNTLLVKYQYALEQALAQTGWMTTQEVLVLQAFSLYLGFKLWKDSRSLWMLSGIALGNAQAMGMHSDSVSFRLDTIESEVRRRVWWWLCQLDLHISENCGLEPHVPMVTDTKLPLHINDSDLTSGSADSIVPRAEFTEMTPSLVKMELSETRLKIKRLECGSSSLSVGAIENLVEEQIRRYEETYLTFTDDSSYLGHLCHLGVRIIIARLWKIRYDATEKKNDTAPGELKVGLIMYNTHVLEILHQFPERNGQFGWFFRCKHTQWLAMAYLLIELCKAPQGPVIDRAWAILDVVFGTSTKDSTEDAVKPTSVHEQTIKSVLWQPMLKLHKQARYAREQALKLDTQSGSSHSSIDLEYDTTTTSPAEQQSSKPQQAPYEEGLLGDPFLGPGIDCSEGMSWEQLDTWLQSFQPELLNLDECIDNQTNDWDSWM</sequence>
<dbReference type="PROSITE" id="PS50048">
    <property type="entry name" value="ZN2_CY6_FUNGAL_2"/>
    <property type="match status" value="1"/>
</dbReference>
<evidence type="ECO:0000256" key="1">
    <source>
        <dbReference type="ARBA" id="ARBA00004123"/>
    </source>
</evidence>
<keyword evidence="7" id="KW-1185">Reference proteome</keyword>
<dbReference type="SUPFAM" id="SSF57701">
    <property type="entry name" value="Zn2/Cys6 DNA-binding domain"/>
    <property type="match status" value="1"/>
</dbReference>
<name>A0A6A6XQY0_9PLEO</name>
<comment type="subcellular location">
    <subcellularLocation>
        <location evidence="1">Nucleus</location>
    </subcellularLocation>
</comment>
<feature type="compositionally biased region" description="Polar residues" evidence="4">
    <location>
        <begin position="602"/>
        <end position="632"/>
    </location>
</feature>
<dbReference type="InterPro" id="IPR050613">
    <property type="entry name" value="Sec_Metabolite_Reg"/>
</dbReference>
<evidence type="ECO:0000259" key="5">
    <source>
        <dbReference type="PROSITE" id="PS50048"/>
    </source>
</evidence>
<evidence type="ECO:0000256" key="2">
    <source>
        <dbReference type="ARBA" id="ARBA00022723"/>
    </source>
</evidence>
<keyword evidence="2" id="KW-0479">Metal-binding</keyword>
<dbReference type="OrthoDB" id="424974at2759"/>
<dbReference type="SMART" id="SM00066">
    <property type="entry name" value="GAL4"/>
    <property type="match status" value="1"/>
</dbReference>
<dbReference type="CDD" id="cd00067">
    <property type="entry name" value="GAL4"/>
    <property type="match status" value="1"/>
</dbReference>
<dbReference type="GO" id="GO:0008270">
    <property type="term" value="F:zinc ion binding"/>
    <property type="evidence" value="ECO:0007669"/>
    <property type="project" value="InterPro"/>
</dbReference>
<organism evidence="6 7">
    <name type="scientific">Melanomma pulvis-pyrius CBS 109.77</name>
    <dbReference type="NCBI Taxonomy" id="1314802"/>
    <lineage>
        <taxon>Eukaryota</taxon>
        <taxon>Fungi</taxon>
        <taxon>Dikarya</taxon>
        <taxon>Ascomycota</taxon>
        <taxon>Pezizomycotina</taxon>
        <taxon>Dothideomycetes</taxon>
        <taxon>Pleosporomycetidae</taxon>
        <taxon>Pleosporales</taxon>
        <taxon>Melanommataceae</taxon>
        <taxon>Melanomma</taxon>
    </lineage>
</organism>
<evidence type="ECO:0000313" key="7">
    <source>
        <dbReference type="Proteomes" id="UP000799757"/>
    </source>
</evidence>
<dbReference type="SMART" id="SM00906">
    <property type="entry name" value="Fungal_trans"/>
    <property type="match status" value="1"/>
</dbReference>
<dbReference type="InterPro" id="IPR007219">
    <property type="entry name" value="XnlR_reg_dom"/>
</dbReference>
<accession>A0A6A6XQY0</accession>
<dbReference type="AlphaFoldDB" id="A0A6A6XQY0"/>
<dbReference type="GO" id="GO:0003677">
    <property type="term" value="F:DNA binding"/>
    <property type="evidence" value="ECO:0007669"/>
    <property type="project" value="InterPro"/>
</dbReference>
<protein>
    <recommendedName>
        <fullName evidence="5">Zn(2)-C6 fungal-type domain-containing protein</fullName>
    </recommendedName>
</protein>
<dbReference type="GO" id="GO:0000981">
    <property type="term" value="F:DNA-binding transcription factor activity, RNA polymerase II-specific"/>
    <property type="evidence" value="ECO:0007669"/>
    <property type="project" value="InterPro"/>
</dbReference>
<dbReference type="PROSITE" id="PS00463">
    <property type="entry name" value="ZN2_CY6_FUNGAL_1"/>
    <property type="match status" value="1"/>
</dbReference>
<dbReference type="InterPro" id="IPR036864">
    <property type="entry name" value="Zn2-C6_fun-type_DNA-bd_sf"/>
</dbReference>
<evidence type="ECO:0000256" key="3">
    <source>
        <dbReference type="ARBA" id="ARBA00023242"/>
    </source>
</evidence>
<dbReference type="GO" id="GO:0006351">
    <property type="term" value="P:DNA-templated transcription"/>
    <property type="evidence" value="ECO:0007669"/>
    <property type="project" value="InterPro"/>
</dbReference>
<dbReference type="PANTHER" id="PTHR31001:SF85">
    <property type="entry name" value="ZN(II)2CYS6 TRANSCRIPTION FACTOR (EUROFUNG)"/>
    <property type="match status" value="1"/>
</dbReference>
<feature type="domain" description="Zn(2)-C6 fungal-type" evidence="5">
    <location>
        <begin position="14"/>
        <end position="44"/>
    </location>
</feature>